<protein>
    <submittedName>
        <fullName evidence="1">Uncharacterized protein</fullName>
    </submittedName>
</protein>
<dbReference type="Proteomes" id="UP001221413">
    <property type="component" value="Unassembled WGS sequence"/>
</dbReference>
<sequence>MSTGSAIDAATLNLVRYLSATRLESASASFSSPKSHLTNTILHVEHEDDFMLEIARHLSIKVEKLRAIRGTEQHEELQGAKRCSRQGE</sequence>
<dbReference type="AlphaFoldDB" id="A0AAD6IVH4"/>
<reference evidence="1" key="1">
    <citation type="submission" date="2023-01" db="EMBL/GenBank/DDBJ databases">
        <title>The chitinases involved in constricting ring structure development in the nematode-trapping fungus Drechslerella dactyloides.</title>
        <authorList>
            <person name="Wang R."/>
            <person name="Zhang L."/>
            <person name="Tang P."/>
            <person name="Li S."/>
            <person name="Liang L."/>
        </authorList>
    </citation>
    <scope>NUCLEOTIDE SEQUENCE</scope>
    <source>
        <strain evidence="1">YMF1.00031</strain>
    </source>
</reference>
<organism evidence="1 2">
    <name type="scientific">Drechslerella dactyloides</name>
    <name type="common">Nematode-trapping fungus</name>
    <name type="synonym">Arthrobotrys dactyloides</name>
    <dbReference type="NCBI Taxonomy" id="74499"/>
    <lineage>
        <taxon>Eukaryota</taxon>
        <taxon>Fungi</taxon>
        <taxon>Dikarya</taxon>
        <taxon>Ascomycota</taxon>
        <taxon>Pezizomycotina</taxon>
        <taxon>Orbiliomycetes</taxon>
        <taxon>Orbiliales</taxon>
        <taxon>Orbiliaceae</taxon>
        <taxon>Drechslerella</taxon>
    </lineage>
</organism>
<keyword evidence="2" id="KW-1185">Reference proteome</keyword>
<dbReference type="EMBL" id="JAQGDS010000007">
    <property type="protein sequence ID" value="KAJ6259112.1"/>
    <property type="molecule type" value="Genomic_DNA"/>
</dbReference>
<evidence type="ECO:0000313" key="1">
    <source>
        <dbReference type="EMBL" id="KAJ6259112.1"/>
    </source>
</evidence>
<accession>A0AAD6IVH4</accession>
<proteinExistence type="predicted"/>
<comment type="caution">
    <text evidence="1">The sequence shown here is derived from an EMBL/GenBank/DDBJ whole genome shotgun (WGS) entry which is preliminary data.</text>
</comment>
<evidence type="ECO:0000313" key="2">
    <source>
        <dbReference type="Proteomes" id="UP001221413"/>
    </source>
</evidence>
<gene>
    <name evidence="1" type="ORF">Dda_6009</name>
</gene>
<name>A0AAD6IVH4_DREDA</name>